<evidence type="ECO:0000259" key="7">
    <source>
        <dbReference type="PROSITE" id="PS50885"/>
    </source>
</evidence>
<evidence type="ECO:0000256" key="1">
    <source>
        <dbReference type="ARBA" id="ARBA00022500"/>
    </source>
</evidence>
<dbReference type="GO" id="GO:0007165">
    <property type="term" value="P:signal transduction"/>
    <property type="evidence" value="ECO:0007669"/>
    <property type="project" value="UniProtKB-KW"/>
</dbReference>
<dbReference type="PROSITE" id="PS50111">
    <property type="entry name" value="CHEMOTAXIS_TRANSDUC_2"/>
    <property type="match status" value="1"/>
</dbReference>
<dbReference type="GO" id="GO:0004888">
    <property type="term" value="F:transmembrane signaling receptor activity"/>
    <property type="evidence" value="ECO:0007669"/>
    <property type="project" value="TreeGrafter"/>
</dbReference>
<dbReference type="EMBL" id="JACHHH010000001">
    <property type="protein sequence ID" value="MBB6040051.1"/>
    <property type="molecule type" value="Genomic_DNA"/>
</dbReference>
<keyword evidence="5" id="KW-0472">Membrane</keyword>
<dbReference type="InterPro" id="IPR004089">
    <property type="entry name" value="MCPsignal_dom"/>
</dbReference>
<dbReference type="CDD" id="cd12913">
    <property type="entry name" value="PDC1_MCP_like"/>
    <property type="match status" value="1"/>
</dbReference>
<feature type="domain" description="HAMP" evidence="7">
    <location>
        <begin position="383"/>
        <end position="435"/>
    </location>
</feature>
<dbReference type="CDD" id="cd06225">
    <property type="entry name" value="HAMP"/>
    <property type="match status" value="1"/>
</dbReference>
<dbReference type="PROSITE" id="PS50885">
    <property type="entry name" value="HAMP"/>
    <property type="match status" value="1"/>
</dbReference>
<proteinExistence type="inferred from homology"/>
<dbReference type="SUPFAM" id="SSF58104">
    <property type="entry name" value="Methyl-accepting chemotaxis protein (MCP) signaling domain"/>
    <property type="match status" value="1"/>
</dbReference>
<evidence type="ECO:0000313" key="8">
    <source>
        <dbReference type="EMBL" id="MBB6040051.1"/>
    </source>
</evidence>
<dbReference type="InterPro" id="IPR003660">
    <property type="entry name" value="HAMP_dom"/>
</dbReference>
<sequence length="735" mass="79443">MKKGIGVEKKQKRSSISTRLSMILGIASVLVFFAMSVAIIKTGEHSISSALDNNLNDKATMAIGDLQQVISRLESISMTLENGIHSMHSQHDGIGQAPENQWVVKDRATGEVVNNPGMGATTFRSRIVNAELPASRYNAETVILDSLQSALTDNKDLVGAGIFFEPNGFSDNVSDYGVYMSAEDLEKKGVMAYQYSFYKDASWYNGAKDSGEMVLTDVYSDTLHPDIQMISLGNPITDENNAFVGAVILDINTKVFSAIQQTDERFPSLATNILDANGSFLYSMKEEAIGKKLEEVLDKDTYEMLRQNMDKEEAFTATVVNAEGVKERMYFRPLIIHGSTLWSMISIADSEFMAARNQLVIMCAVFSIVGLMILIAISFFLIKRALNPLQGIALAGKAVAEGNFDVKVSYDQQDEIGDLAVAIQSVMQHVREIISDLSEKLGELAKGNFRVSLDNAEQYPGAYRPLLTSLQEITNDLDKTMSEIKTSAKEVNAGAEQVSSGAQGLSQGATEQASSIEELSATMNDISTQIKGTAEMAVKASGLSQRTEEAVGLSNQKMEEMSRAMQEITEKSNEISKIIKTIDDIAFQTNILSLNAAIEAARAGAAGKGFAVVADEVGNLAQKSAKAAQNTSSLIEETIEAVEKGAKITEETAESLTTVSNHAKDINDIITNISSASEEEARGVSQLTTGIDQISSVVQSNTATAEQSAAASEELSGQANIMNDLVNRFQLKNED</sequence>
<evidence type="ECO:0000256" key="2">
    <source>
        <dbReference type="ARBA" id="ARBA00029447"/>
    </source>
</evidence>
<keyword evidence="3" id="KW-0807">Transducer</keyword>
<dbReference type="SMART" id="SM00283">
    <property type="entry name" value="MA"/>
    <property type="match status" value="1"/>
</dbReference>
<name>A0A7W9SER5_9FIRM</name>
<comment type="caution">
    <text evidence="8">The sequence shown here is derived from an EMBL/GenBank/DDBJ whole genome shotgun (WGS) entry which is preliminary data.</text>
</comment>
<dbReference type="Gene3D" id="3.30.450.20">
    <property type="entry name" value="PAS domain"/>
    <property type="match status" value="1"/>
</dbReference>
<evidence type="ECO:0000256" key="3">
    <source>
        <dbReference type="PROSITE-ProRule" id="PRU00284"/>
    </source>
</evidence>
<keyword evidence="5" id="KW-1133">Transmembrane helix</keyword>
<feature type="region of interest" description="Disordered" evidence="4">
    <location>
        <begin position="493"/>
        <end position="514"/>
    </location>
</feature>
<evidence type="ECO:0000256" key="5">
    <source>
        <dbReference type="SAM" id="Phobius"/>
    </source>
</evidence>
<feature type="transmembrane region" description="Helical" evidence="5">
    <location>
        <begin position="359"/>
        <end position="382"/>
    </location>
</feature>
<keyword evidence="1" id="KW-0145">Chemotaxis</keyword>
<keyword evidence="5" id="KW-0812">Transmembrane</keyword>
<protein>
    <submittedName>
        <fullName evidence="8">Methyl-accepting chemotaxis protein</fullName>
    </submittedName>
</protein>
<dbReference type="Pfam" id="PF22673">
    <property type="entry name" value="MCP-like_PDC_1"/>
    <property type="match status" value="1"/>
</dbReference>
<dbReference type="Pfam" id="PF00015">
    <property type="entry name" value="MCPsignal"/>
    <property type="match status" value="1"/>
</dbReference>
<dbReference type="Gene3D" id="6.10.340.10">
    <property type="match status" value="1"/>
</dbReference>
<comment type="similarity">
    <text evidence="2">Belongs to the methyl-accepting chemotaxis (MCP) protein family.</text>
</comment>
<reference evidence="8 9" key="1">
    <citation type="submission" date="2020-08" db="EMBL/GenBank/DDBJ databases">
        <title>Genomic Encyclopedia of Type Strains, Phase IV (KMG-IV): sequencing the most valuable type-strain genomes for metagenomic binning, comparative biology and taxonomic classification.</title>
        <authorList>
            <person name="Goeker M."/>
        </authorList>
    </citation>
    <scope>NUCLEOTIDE SEQUENCE [LARGE SCALE GENOMIC DNA]</scope>
    <source>
        <strain evidence="8 9">DSM 17245</strain>
    </source>
</reference>
<dbReference type="GO" id="GO:0006935">
    <property type="term" value="P:chemotaxis"/>
    <property type="evidence" value="ECO:0007669"/>
    <property type="project" value="UniProtKB-KW"/>
</dbReference>
<evidence type="ECO:0000313" key="9">
    <source>
        <dbReference type="Proteomes" id="UP000522163"/>
    </source>
</evidence>
<feature type="transmembrane region" description="Helical" evidence="5">
    <location>
        <begin position="20"/>
        <end position="40"/>
    </location>
</feature>
<dbReference type="GeneID" id="85013586"/>
<evidence type="ECO:0000259" key="6">
    <source>
        <dbReference type="PROSITE" id="PS50111"/>
    </source>
</evidence>
<gene>
    <name evidence="8" type="ORF">HNQ46_000012</name>
</gene>
<dbReference type="RefSeq" id="WP_183681320.1">
    <property type="nucleotide sequence ID" value="NZ_JACHHH010000001.1"/>
</dbReference>
<dbReference type="PANTHER" id="PTHR43531">
    <property type="entry name" value="PROTEIN ICFG"/>
    <property type="match status" value="1"/>
</dbReference>
<dbReference type="SMART" id="SM00304">
    <property type="entry name" value="HAMP"/>
    <property type="match status" value="2"/>
</dbReference>
<dbReference type="GO" id="GO:0005886">
    <property type="term" value="C:plasma membrane"/>
    <property type="evidence" value="ECO:0007669"/>
    <property type="project" value="TreeGrafter"/>
</dbReference>
<dbReference type="Gene3D" id="1.10.287.950">
    <property type="entry name" value="Methyl-accepting chemotaxis protein"/>
    <property type="match status" value="1"/>
</dbReference>
<accession>A0A7W9SER5</accession>
<dbReference type="Proteomes" id="UP000522163">
    <property type="component" value="Unassembled WGS sequence"/>
</dbReference>
<evidence type="ECO:0000256" key="4">
    <source>
        <dbReference type="SAM" id="MobiDB-lite"/>
    </source>
</evidence>
<dbReference type="InterPro" id="IPR051310">
    <property type="entry name" value="MCP_chemotaxis"/>
</dbReference>
<dbReference type="Pfam" id="PF00672">
    <property type="entry name" value="HAMP"/>
    <property type="match status" value="1"/>
</dbReference>
<feature type="domain" description="Methyl-accepting transducer" evidence="6">
    <location>
        <begin position="487"/>
        <end position="716"/>
    </location>
</feature>
<organism evidence="8 9">
    <name type="scientific">Oribacterium sinus</name>
    <dbReference type="NCBI Taxonomy" id="237576"/>
    <lineage>
        <taxon>Bacteria</taxon>
        <taxon>Bacillati</taxon>
        <taxon>Bacillota</taxon>
        <taxon>Clostridia</taxon>
        <taxon>Lachnospirales</taxon>
        <taxon>Lachnospiraceae</taxon>
        <taxon>Oribacterium</taxon>
    </lineage>
</organism>
<dbReference type="AlphaFoldDB" id="A0A7W9SER5"/>
<feature type="compositionally biased region" description="Polar residues" evidence="4">
    <location>
        <begin position="497"/>
        <end position="514"/>
    </location>
</feature>
<dbReference type="PANTHER" id="PTHR43531:SF11">
    <property type="entry name" value="METHYL-ACCEPTING CHEMOTAXIS PROTEIN 3"/>
    <property type="match status" value="1"/>
</dbReference>